<evidence type="ECO:0000313" key="2">
    <source>
        <dbReference type="Proteomes" id="UP001320691"/>
    </source>
</evidence>
<dbReference type="EMBL" id="JANUEK010000004">
    <property type="protein sequence ID" value="MCS4279971.1"/>
    <property type="molecule type" value="Genomic_DNA"/>
</dbReference>
<accession>A0AAW5PHW1</accession>
<comment type="caution">
    <text evidence="1">The sequence shown here is derived from an EMBL/GenBank/DDBJ whole genome shotgun (WGS) entry which is preliminary data.</text>
</comment>
<dbReference type="AlphaFoldDB" id="A0AAW5PHW1"/>
<proteinExistence type="predicted"/>
<reference evidence="1" key="1">
    <citation type="submission" date="2022-08" db="EMBL/GenBank/DDBJ databases">
        <title>Genomic analyses of the natural microbiome of Caenorhabditis elegans.</title>
        <authorList>
            <person name="Samuel B."/>
        </authorList>
    </citation>
    <scope>NUCLEOTIDE SEQUENCE</scope>
    <source>
        <strain evidence="1">BIGb0277</strain>
    </source>
</reference>
<sequence length="74" mass="7978">MLPSRFTRQRGCTTAEAARDGADARTVTALDLKHGTLFGTQMTGLLSHAATLRNCGVLHLEVESKHLILDAALF</sequence>
<name>A0AAW5PHW1_9GAMM</name>
<gene>
    <name evidence="1" type="ORF">M2412_001963</name>
</gene>
<evidence type="ECO:0000313" key="1">
    <source>
        <dbReference type="EMBL" id="MCS4279971.1"/>
    </source>
</evidence>
<protein>
    <submittedName>
        <fullName evidence="1">Uncharacterized protein</fullName>
    </submittedName>
</protein>
<organism evidence="1 2">
    <name type="scientific">Stenotrophomonas rhizophila</name>
    <dbReference type="NCBI Taxonomy" id="216778"/>
    <lineage>
        <taxon>Bacteria</taxon>
        <taxon>Pseudomonadati</taxon>
        <taxon>Pseudomonadota</taxon>
        <taxon>Gammaproteobacteria</taxon>
        <taxon>Lysobacterales</taxon>
        <taxon>Lysobacteraceae</taxon>
        <taxon>Stenotrophomonas</taxon>
    </lineage>
</organism>
<dbReference type="Proteomes" id="UP001320691">
    <property type="component" value="Unassembled WGS sequence"/>
</dbReference>